<keyword evidence="4 6" id="KW-0720">Serine protease</keyword>
<evidence type="ECO:0000259" key="7">
    <source>
        <dbReference type="Pfam" id="PF00082"/>
    </source>
</evidence>
<dbReference type="PANTHER" id="PTHR43806:SF11">
    <property type="entry name" value="CEREVISIN-RELATED"/>
    <property type="match status" value="1"/>
</dbReference>
<dbReference type="EMBL" id="JACJJL010000014">
    <property type="protein sequence ID" value="MBM6661970.1"/>
    <property type="molecule type" value="Genomic_DNA"/>
</dbReference>
<evidence type="ECO:0000313" key="9">
    <source>
        <dbReference type="Proteomes" id="UP000764045"/>
    </source>
</evidence>
<evidence type="ECO:0000256" key="1">
    <source>
        <dbReference type="ARBA" id="ARBA00011073"/>
    </source>
</evidence>
<proteinExistence type="inferred from homology"/>
<feature type="active site" description="Charge relay system" evidence="5 6">
    <location>
        <position position="148"/>
    </location>
</feature>
<evidence type="ECO:0000256" key="2">
    <source>
        <dbReference type="ARBA" id="ARBA00022670"/>
    </source>
</evidence>
<dbReference type="Gene3D" id="3.40.50.200">
    <property type="entry name" value="Peptidase S8/S53 domain"/>
    <property type="match status" value="2"/>
</dbReference>
<dbReference type="InterPro" id="IPR000209">
    <property type="entry name" value="Peptidase_S8/S53_dom"/>
</dbReference>
<feature type="active site" description="Charge relay system" evidence="5 6">
    <location>
        <position position="210"/>
    </location>
</feature>
<dbReference type="Pfam" id="PF00082">
    <property type="entry name" value="Peptidase_S8"/>
    <property type="match status" value="2"/>
</dbReference>
<dbReference type="InterPro" id="IPR015500">
    <property type="entry name" value="Peptidase_S8_subtilisin-rel"/>
</dbReference>
<sequence length="735" mass="78416">MRKIFIAMLAAWWAALQAVAILAVTDKMSAYVREAAAMSKTKKKAAPGEGQMLMTAFVSIDTTAADSILAANGCRVYDRSEDIYIVTVPVGRLESLASAACVRRIEASRPCRASMDTTATLVGATPVYDGLWLPQAYTGDGVVVGVMDIGFDVTHPTFYDSTATKYRISAFWDQLDPETDTSRLPVGREYRGTDAIIGKGHSTDGLQQTHGTHTAGIAAGSGYDSPYRGMAYESVLCLVSNAVSNDLNLIAPDDTYKYTSATDALGFKYIFDYAATRGMPCVASFSEGSVPEYNRSDSLYSRYLERLTGPGRIIVASAGNESVYLNYVDKPAGRPEAGSCLYSQENQAGFFVEANGPFCLNFISCGSPANDTTTVGSWQCRPDSATVVSIRLGNGSHGCTATIERYAAATATRDSIYHVAIACDTPLSSAGVLAVTVSGAATDASLRCYSPAMFINGMAEGAPADAETSHNIHAPACFGAVVAVGATIHRTGFTNYQGQYFDYSQPGRNDGVRSYYSSVGPTMDGLTKPDAMAPGDNIVSAYSSYYEESNPEASDIRSDVARFGFNGRTYAWNSNTGTSMATPVVAGAIALWLQACPRLTPADVKDVLSHTCRRPEDGLDYPNNQYGHGEIDTHHGLLYLLGIDDIEGLATNSPARLRAAISPEGMLKLCLDKAPARRISLRLFAINGQSVMEHTLDAGQTNTFSIDVSSLPHGIYALQANSEEPGVSGSILVRR</sequence>
<feature type="domain" description="Peptidase S8/S53" evidence="7">
    <location>
        <begin position="139"/>
        <end position="332"/>
    </location>
</feature>
<protein>
    <submittedName>
        <fullName evidence="8">S8 family serine peptidase</fullName>
    </submittedName>
</protein>
<keyword evidence="9" id="KW-1185">Reference proteome</keyword>
<dbReference type="GO" id="GO:0004252">
    <property type="term" value="F:serine-type endopeptidase activity"/>
    <property type="evidence" value="ECO:0007669"/>
    <property type="project" value="UniProtKB-UniRule"/>
</dbReference>
<dbReference type="SUPFAM" id="SSF52743">
    <property type="entry name" value="Subtilisin-like"/>
    <property type="match status" value="1"/>
</dbReference>
<dbReference type="InterPro" id="IPR036852">
    <property type="entry name" value="Peptidase_S8/S53_dom_sf"/>
</dbReference>
<evidence type="ECO:0000256" key="3">
    <source>
        <dbReference type="ARBA" id="ARBA00022801"/>
    </source>
</evidence>
<evidence type="ECO:0000256" key="6">
    <source>
        <dbReference type="PROSITE-ProRule" id="PRU01240"/>
    </source>
</evidence>
<comment type="caution">
    <text evidence="8">The sequence shown here is derived from an EMBL/GenBank/DDBJ whole genome shotgun (WGS) entry which is preliminary data.</text>
</comment>
<dbReference type="AlphaFoldDB" id="A0A938WNT3"/>
<organism evidence="8 9">
    <name type="scientific">Marseilla massiliensis</name>
    <dbReference type="NCBI Taxonomy" id="1841864"/>
    <lineage>
        <taxon>Bacteria</taxon>
        <taxon>Pseudomonadati</taxon>
        <taxon>Bacteroidota</taxon>
        <taxon>Bacteroidia</taxon>
        <taxon>Bacteroidales</taxon>
        <taxon>Prevotellaceae</taxon>
        <taxon>Marseilla</taxon>
    </lineage>
</organism>
<name>A0A938WNT3_9BACT</name>
<dbReference type="GO" id="GO:0006508">
    <property type="term" value="P:proteolysis"/>
    <property type="evidence" value="ECO:0007669"/>
    <property type="project" value="UniProtKB-KW"/>
</dbReference>
<dbReference type="PRINTS" id="PR00723">
    <property type="entry name" value="SUBTILISIN"/>
</dbReference>
<dbReference type="RefSeq" id="WP_205109936.1">
    <property type="nucleotide sequence ID" value="NZ_JACJJL010000014.1"/>
</dbReference>
<evidence type="ECO:0000313" key="8">
    <source>
        <dbReference type="EMBL" id="MBM6661970.1"/>
    </source>
</evidence>
<dbReference type="Proteomes" id="UP000764045">
    <property type="component" value="Unassembled WGS sequence"/>
</dbReference>
<feature type="active site" description="Charge relay system" evidence="5 6">
    <location>
        <position position="579"/>
    </location>
</feature>
<keyword evidence="3 6" id="KW-0378">Hydrolase</keyword>
<dbReference type="PROSITE" id="PS00138">
    <property type="entry name" value="SUBTILASE_SER"/>
    <property type="match status" value="1"/>
</dbReference>
<keyword evidence="2 6" id="KW-0645">Protease</keyword>
<evidence type="ECO:0000256" key="5">
    <source>
        <dbReference type="PIRSR" id="PIRSR615500-1"/>
    </source>
</evidence>
<dbReference type="PROSITE" id="PS51892">
    <property type="entry name" value="SUBTILASE"/>
    <property type="match status" value="1"/>
</dbReference>
<gene>
    <name evidence="8" type="ORF">H6B30_09460</name>
</gene>
<dbReference type="InterPro" id="IPR050131">
    <property type="entry name" value="Peptidase_S8_subtilisin-like"/>
</dbReference>
<evidence type="ECO:0000256" key="4">
    <source>
        <dbReference type="ARBA" id="ARBA00022825"/>
    </source>
</evidence>
<accession>A0A938WNT3</accession>
<feature type="domain" description="Peptidase S8/S53" evidence="7">
    <location>
        <begin position="383"/>
        <end position="629"/>
    </location>
</feature>
<dbReference type="InterPro" id="IPR023828">
    <property type="entry name" value="Peptidase_S8_Ser-AS"/>
</dbReference>
<dbReference type="PANTHER" id="PTHR43806">
    <property type="entry name" value="PEPTIDASE S8"/>
    <property type="match status" value="1"/>
</dbReference>
<reference evidence="8 9" key="1">
    <citation type="journal article" date="2021" name="Sci. Rep.">
        <title>The distribution of antibiotic resistance genes in chicken gut microbiota commensals.</title>
        <authorList>
            <person name="Juricova H."/>
            <person name="Matiasovicova J."/>
            <person name="Kubasova T."/>
            <person name="Cejkova D."/>
            <person name="Rychlik I."/>
        </authorList>
    </citation>
    <scope>NUCLEOTIDE SEQUENCE [LARGE SCALE GENOMIC DNA]</scope>
    <source>
        <strain evidence="8 9">An819</strain>
    </source>
</reference>
<comment type="similarity">
    <text evidence="1 6">Belongs to the peptidase S8 family.</text>
</comment>